<accession>A0A916RDK2</accession>
<dbReference type="AlphaFoldDB" id="A0A916RDK2"/>
<gene>
    <name evidence="1" type="ORF">GCM10011385_02640</name>
</gene>
<sequence length="406" mass="46445">MTIDTIGLPQARRIALAAQGFAERRPGSVSRQHLPRVLRRLGLFQIDSVNVVTRAHYMPMFSRTGPYPTELLDRALSRAPRLGFEYWAHEASLLPVEVQPLLRWRMAEAREGRGIYRRLATFGTEKRDFINKVLAEVERRGPLTASDIDGHRGASGWWEWSDAKHALEWLFWAGLITTHSRGPNFERRYDIPDRVFPAAVLHTPTPEPHEAHRQLLEIAARAMGVATRSDLRDYFRLSPAVAYSRIDELVEDGVLMPVKVEGWPQPGLLHRDARMPRRVNASALLAPFDPLIWERSRVERLFGFRYRLEIYTPAEKREHGYYVFPFLLGDRLVARVDLKADRKARVLRVQGVSNEDVAPEETADRLAEALNRMASWLGLDEVFVQANGNDFSRRLTASIENTAVSK</sequence>
<dbReference type="PANTHER" id="PTHR30528:SF0">
    <property type="entry name" value="CYTOPLASMIC PROTEIN"/>
    <property type="match status" value="1"/>
</dbReference>
<evidence type="ECO:0008006" key="3">
    <source>
        <dbReference type="Google" id="ProtNLM"/>
    </source>
</evidence>
<protein>
    <recommendedName>
        <fullName evidence="3">Cytoplasmic protein</fullName>
    </recommendedName>
</protein>
<dbReference type="InterPro" id="IPR009351">
    <property type="entry name" value="AlkZ-like"/>
</dbReference>
<comment type="caution">
    <text evidence="1">The sequence shown here is derived from an EMBL/GenBank/DDBJ whole genome shotgun (WGS) entry which is preliminary data.</text>
</comment>
<dbReference type="Pfam" id="PF06224">
    <property type="entry name" value="AlkZ-like"/>
    <property type="match status" value="1"/>
</dbReference>
<dbReference type="RefSeq" id="WP_244630181.1">
    <property type="nucleotide sequence ID" value="NZ_BMIF01000001.1"/>
</dbReference>
<dbReference type="EMBL" id="BMIF01000001">
    <property type="protein sequence ID" value="GGA52768.1"/>
    <property type="molecule type" value="Genomic_DNA"/>
</dbReference>
<dbReference type="PANTHER" id="PTHR30528">
    <property type="entry name" value="CYTOPLASMIC PROTEIN"/>
    <property type="match status" value="1"/>
</dbReference>
<organism evidence="1 2">
    <name type="scientific">Nitratireductor aestuarii</name>
    <dbReference type="NCBI Taxonomy" id="1735103"/>
    <lineage>
        <taxon>Bacteria</taxon>
        <taxon>Pseudomonadati</taxon>
        <taxon>Pseudomonadota</taxon>
        <taxon>Alphaproteobacteria</taxon>
        <taxon>Hyphomicrobiales</taxon>
        <taxon>Phyllobacteriaceae</taxon>
        <taxon>Nitratireductor</taxon>
    </lineage>
</organism>
<reference evidence="1" key="1">
    <citation type="journal article" date="2014" name="Int. J. Syst. Evol. Microbiol.">
        <title>Complete genome sequence of Corynebacterium casei LMG S-19264T (=DSM 44701T), isolated from a smear-ripened cheese.</title>
        <authorList>
            <consortium name="US DOE Joint Genome Institute (JGI-PGF)"/>
            <person name="Walter F."/>
            <person name="Albersmeier A."/>
            <person name="Kalinowski J."/>
            <person name="Ruckert C."/>
        </authorList>
    </citation>
    <scope>NUCLEOTIDE SEQUENCE</scope>
    <source>
        <strain evidence="1">CGMCC 1.15320</strain>
    </source>
</reference>
<proteinExistence type="predicted"/>
<dbReference type="Proteomes" id="UP000636264">
    <property type="component" value="Unassembled WGS sequence"/>
</dbReference>
<name>A0A916RDK2_9HYPH</name>
<evidence type="ECO:0000313" key="2">
    <source>
        <dbReference type="Proteomes" id="UP000636264"/>
    </source>
</evidence>
<keyword evidence="2" id="KW-1185">Reference proteome</keyword>
<reference evidence="1" key="2">
    <citation type="submission" date="2020-09" db="EMBL/GenBank/DDBJ databases">
        <authorList>
            <person name="Sun Q."/>
            <person name="Zhou Y."/>
        </authorList>
    </citation>
    <scope>NUCLEOTIDE SEQUENCE</scope>
    <source>
        <strain evidence="1">CGMCC 1.15320</strain>
    </source>
</reference>
<evidence type="ECO:0000313" key="1">
    <source>
        <dbReference type="EMBL" id="GGA52768.1"/>
    </source>
</evidence>